<evidence type="ECO:0000259" key="10">
    <source>
        <dbReference type="PROSITE" id="PS50850"/>
    </source>
</evidence>
<dbReference type="GO" id="GO:0016020">
    <property type="term" value="C:membrane"/>
    <property type="evidence" value="ECO:0007669"/>
    <property type="project" value="UniProtKB-SubCell"/>
</dbReference>
<accession>A0AAD4FHG0</accession>
<feature type="region of interest" description="Disordered" evidence="8">
    <location>
        <begin position="1"/>
        <end position="49"/>
    </location>
</feature>
<evidence type="ECO:0000256" key="8">
    <source>
        <dbReference type="SAM" id="MobiDB-lite"/>
    </source>
</evidence>
<dbReference type="AlphaFoldDB" id="A0AAD4FHG0"/>
<dbReference type="InterPro" id="IPR050327">
    <property type="entry name" value="Proton-linked_MCT"/>
</dbReference>
<dbReference type="GO" id="GO:0006351">
    <property type="term" value="P:DNA-templated transcription"/>
    <property type="evidence" value="ECO:0007669"/>
    <property type="project" value="InterPro"/>
</dbReference>
<dbReference type="Proteomes" id="UP001199106">
    <property type="component" value="Unassembled WGS sequence"/>
</dbReference>
<proteinExistence type="inferred from homology"/>
<keyword evidence="3" id="KW-0813">Transport</keyword>
<evidence type="ECO:0000256" key="4">
    <source>
        <dbReference type="ARBA" id="ARBA00022692"/>
    </source>
</evidence>
<dbReference type="CDD" id="cd12148">
    <property type="entry name" value="fungal_TF_MHR"/>
    <property type="match status" value="1"/>
</dbReference>
<feature type="transmembrane region" description="Helical" evidence="9">
    <location>
        <begin position="351"/>
        <end position="372"/>
    </location>
</feature>
<feature type="transmembrane region" description="Helical" evidence="9">
    <location>
        <begin position="416"/>
        <end position="435"/>
    </location>
</feature>
<comment type="caution">
    <text evidence="11">The sequence shown here is derived from an EMBL/GenBank/DDBJ whole genome shotgun (WGS) entry which is preliminary data.</text>
</comment>
<comment type="similarity">
    <text evidence="2">Belongs to the major facilitator superfamily. Monocarboxylate porter (TC 2.A.1.13) family.</text>
</comment>
<feature type="transmembrane region" description="Helical" evidence="9">
    <location>
        <begin position="384"/>
        <end position="410"/>
    </location>
</feature>
<name>A0AAD4FHG0_9PLEO</name>
<gene>
    <name evidence="11" type="ORF">G6011_06564</name>
</gene>
<dbReference type="InterPro" id="IPR036259">
    <property type="entry name" value="MFS_trans_sf"/>
</dbReference>
<evidence type="ECO:0000256" key="5">
    <source>
        <dbReference type="ARBA" id="ARBA00022989"/>
    </source>
</evidence>
<evidence type="ECO:0000256" key="6">
    <source>
        <dbReference type="ARBA" id="ARBA00023136"/>
    </source>
</evidence>
<evidence type="ECO:0000313" key="11">
    <source>
        <dbReference type="EMBL" id="KAG9189696.1"/>
    </source>
</evidence>
<keyword evidence="6 9" id="KW-0472">Membrane</keyword>
<dbReference type="GO" id="GO:0022857">
    <property type="term" value="F:transmembrane transporter activity"/>
    <property type="evidence" value="ECO:0007669"/>
    <property type="project" value="InterPro"/>
</dbReference>
<evidence type="ECO:0000256" key="9">
    <source>
        <dbReference type="SAM" id="Phobius"/>
    </source>
</evidence>
<dbReference type="Gene3D" id="1.20.1250.20">
    <property type="entry name" value="MFS general substrate transporter like domains"/>
    <property type="match status" value="2"/>
</dbReference>
<protein>
    <recommendedName>
        <fullName evidence="10">Major facilitator superfamily (MFS) profile domain-containing protein</fullName>
    </recommendedName>
</protein>
<keyword evidence="12" id="KW-1185">Reference proteome</keyword>
<feature type="transmembrane region" description="Helical" evidence="9">
    <location>
        <begin position="129"/>
        <end position="152"/>
    </location>
</feature>
<feature type="transmembrane region" description="Helical" evidence="9">
    <location>
        <begin position="223"/>
        <end position="242"/>
    </location>
</feature>
<keyword evidence="5 9" id="KW-1133">Transmembrane helix</keyword>
<reference evidence="11" key="1">
    <citation type="submission" date="2021-07" db="EMBL/GenBank/DDBJ databases">
        <title>Genome Resource of American Ginseng Black Spot Pathogen Alternaria panax.</title>
        <authorList>
            <person name="Qiu C."/>
            <person name="Wang W."/>
            <person name="Liu Z."/>
        </authorList>
    </citation>
    <scope>NUCLEOTIDE SEQUENCE</scope>
    <source>
        <strain evidence="11">BNCC115425</strain>
    </source>
</reference>
<dbReference type="CDD" id="cd17352">
    <property type="entry name" value="MFS_MCT_SLC16"/>
    <property type="match status" value="1"/>
</dbReference>
<evidence type="ECO:0000256" key="2">
    <source>
        <dbReference type="ARBA" id="ARBA00006727"/>
    </source>
</evidence>
<dbReference type="PROSITE" id="PS50850">
    <property type="entry name" value="MFS"/>
    <property type="match status" value="1"/>
</dbReference>
<evidence type="ECO:0000256" key="3">
    <source>
        <dbReference type="ARBA" id="ARBA00022448"/>
    </source>
</evidence>
<sequence length="1061" mass="117451">MSQTTSSVASVHEEKARLPHTDIEQPPAPVDEKQPDTSETTAAVSPFHPSQFPDGGRDAYLCLLGGFCCLFCSFGWLNCVGVFQSYYQRNQLSDYSPSTIAWIASLEIFVMFAPGPIVGFIYDNYGPKYILLFGTFFHVFGLMMTSLCTEYWQFVLAQGICSPLGLNCVFQAGTSTIPTWFLKKRGLAFGVMVSGSGLGGIIFPIVATHLIPQIGYGWTMRTLAFLILGMMGIALLTVKSRLPPRPREFELWVFVEPFKDTRFILLTIASFLFFMGLFIPINFIEVEAMSDGMSTSLAGYLLAVLNAASMFGRIIPGALADKVGKFNMQSLWCLVAAILVLALALPASGNAAYITFAALYGFASGAFVSLLPAQIVHISKVEQIGVRVGVMFACISFAGLVGNPIAGAIVDKNNGMYWGLNIFSGVMLMAGSSIADIQALLPVIPHYHGHVAPTAKAQSSQAQPLADTGWRNSLPEITIGAILKEKDAGTNQTLFDKSFSYARSKGTSRDEVNGSTSLAGCYSNAARIVETQYLHSILPSKDRLFLVVDYYAENMMYWNGGIYHAPSFRRKLVAAYGQSSELNLQSLDWTWTALLFAILSSSIIGSAEGTSVSWGFSIDDKVHLARLWGAASISCLNLGNYTSKYSIHSVQTIYIMHAYEHLVGSSNQWIALRSVGVIIAKGLGLHRLGPHPDDERIAELTPDQKQAFVEREIGRRVWYGVVCQEWLCSTSQAACTLTLQWRHFTSARPRELDEETMMPLSNTATPTVTSVGRYFFDYAAVLLDVHNTMVEFLDQEDATKYAAIIKYDGEMRATCTEKVPECLSPRTPHDPNWPQWVTWARRLHQASVNHKIIMIHQHFLSKSFKDLRYTYSRWACVTAAQNIINLYNARDANEPQWWVEQAFVVTAGICMILELFHHAEADSDAQEYQACVKRAVKFLQLFYTSSVAVHGVRLLMSLLQEYEKLREVPSTKTTPSMDTSASQPCSCISDNIDDISIMDAVRTTHGFPLVPDMQLSFDDAFNFDIDALGFDDLMDYLPSVEGSLDNDIFHASMLTANGWPT</sequence>
<comment type="subcellular location">
    <subcellularLocation>
        <location evidence="1">Membrane</location>
        <topology evidence="1">Multi-pass membrane protein</topology>
    </subcellularLocation>
</comment>
<feature type="transmembrane region" description="Helical" evidence="9">
    <location>
        <begin position="99"/>
        <end position="122"/>
    </location>
</feature>
<keyword evidence="4 9" id="KW-0812">Transmembrane</keyword>
<evidence type="ECO:0000313" key="12">
    <source>
        <dbReference type="Proteomes" id="UP001199106"/>
    </source>
</evidence>
<dbReference type="PANTHER" id="PTHR11360:SF224">
    <property type="entry name" value="MAJOR FACILITATOR SUPERFAMILY (MFS) PROFILE DOMAIN-CONTAINING PROTEIN-RELATED"/>
    <property type="match status" value="1"/>
</dbReference>
<feature type="transmembrane region" description="Helical" evidence="9">
    <location>
        <begin position="60"/>
        <end position="87"/>
    </location>
</feature>
<dbReference type="Pfam" id="PF04082">
    <property type="entry name" value="Fungal_trans"/>
    <property type="match status" value="1"/>
</dbReference>
<dbReference type="PANTHER" id="PTHR11360">
    <property type="entry name" value="MONOCARBOXYLATE TRANSPORTER"/>
    <property type="match status" value="1"/>
</dbReference>
<dbReference type="GO" id="GO:0003677">
    <property type="term" value="F:DNA binding"/>
    <property type="evidence" value="ECO:0007669"/>
    <property type="project" value="InterPro"/>
</dbReference>
<feature type="transmembrane region" description="Helical" evidence="9">
    <location>
        <begin position="326"/>
        <end position="345"/>
    </location>
</feature>
<organism evidence="11 12">
    <name type="scientific">Alternaria panax</name>
    <dbReference type="NCBI Taxonomy" id="48097"/>
    <lineage>
        <taxon>Eukaryota</taxon>
        <taxon>Fungi</taxon>
        <taxon>Dikarya</taxon>
        <taxon>Ascomycota</taxon>
        <taxon>Pezizomycotina</taxon>
        <taxon>Dothideomycetes</taxon>
        <taxon>Pleosporomycetidae</taxon>
        <taxon>Pleosporales</taxon>
        <taxon>Pleosporineae</taxon>
        <taxon>Pleosporaceae</taxon>
        <taxon>Alternaria</taxon>
        <taxon>Alternaria sect. Panax</taxon>
    </lineage>
</organism>
<evidence type="ECO:0000256" key="7">
    <source>
        <dbReference type="ARBA" id="ARBA00023242"/>
    </source>
</evidence>
<dbReference type="InterPro" id="IPR007219">
    <property type="entry name" value="XnlR_reg_dom"/>
</dbReference>
<dbReference type="InterPro" id="IPR011701">
    <property type="entry name" value="MFS"/>
</dbReference>
<feature type="compositionally biased region" description="Basic and acidic residues" evidence="8">
    <location>
        <begin position="11"/>
        <end position="23"/>
    </location>
</feature>
<keyword evidence="7" id="KW-0539">Nucleus</keyword>
<feature type="transmembrane region" description="Helical" evidence="9">
    <location>
        <begin position="263"/>
        <end position="284"/>
    </location>
</feature>
<dbReference type="GO" id="GO:0008270">
    <property type="term" value="F:zinc ion binding"/>
    <property type="evidence" value="ECO:0007669"/>
    <property type="project" value="InterPro"/>
</dbReference>
<feature type="transmembrane region" description="Helical" evidence="9">
    <location>
        <begin position="296"/>
        <end position="314"/>
    </location>
</feature>
<dbReference type="EMBL" id="JAANER010000005">
    <property type="protein sequence ID" value="KAG9189696.1"/>
    <property type="molecule type" value="Genomic_DNA"/>
</dbReference>
<dbReference type="InterPro" id="IPR020846">
    <property type="entry name" value="MFS_dom"/>
</dbReference>
<dbReference type="SUPFAM" id="SSF103473">
    <property type="entry name" value="MFS general substrate transporter"/>
    <property type="match status" value="1"/>
</dbReference>
<evidence type="ECO:0000256" key="1">
    <source>
        <dbReference type="ARBA" id="ARBA00004141"/>
    </source>
</evidence>
<feature type="domain" description="Major facilitator superfamily (MFS) profile" evidence="10">
    <location>
        <begin position="58"/>
        <end position="448"/>
    </location>
</feature>
<dbReference type="Pfam" id="PF07690">
    <property type="entry name" value="MFS_1"/>
    <property type="match status" value="1"/>
</dbReference>
<feature type="transmembrane region" description="Helical" evidence="9">
    <location>
        <begin position="189"/>
        <end position="211"/>
    </location>
</feature>